<sequence length="43" mass="4965">MNLTPADVGEEMADFMPEIYHRMNLTPADVRPYMSESMCLTQK</sequence>
<dbReference type="AlphaFoldDB" id="U2E2I8"/>
<reference evidence="1 2" key="1">
    <citation type="submission" date="2013-08" db="EMBL/GenBank/DDBJ databases">
        <authorList>
            <person name="Weinstock G."/>
            <person name="Sodergren E."/>
            <person name="Wylie T."/>
            <person name="Fulton L."/>
            <person name="Fulton R."/>
            <person name="Fronick C."/>
            <person name="O'Laughlin M."/>
            <person name="Godfrey J."/>
            <person name="Miner T."/>
            <person name="Herter B."/>
            <person name="Appelbaum E."/>
            <person name="Cordes M."/>
            <person name="Lek S."/>
            <person name="Wollam A."/>
            <person name="Pepin K.H."/>
            <person name="Palsikar V.B."/>
            <person name="Mitreva M."/>
            <person name="Wilson R.K."/>
        </authorList>
    </citation>
    <scope>NUCLEOTIDE SEQUENCE [LARGE SCALE GENOMIC DNA]</scope>
    <source>
        <strain evidence="1 2">F0041</strain>
    </source>
</reference>
<dbReference type="EMBL" id="AWSV01000053">
    <property type="protein sequence ID" value="ERI86526.1"/>
    <property type="molecule type" value="Genomic_DNA"/>
</dbReference>
<dbReference type="HOGENOM" id="CLU_3229843_0_0_10"/>
<dbReference type="PATRIC" id="fig|1321819.3.peg.830"/>
<dbReference type="Proteomes" id="UP000016496">
    <property type="component" value="Unassembled WGS sequence"/>
</dbReference>
<comment type="caution">
    <text evidence="1">The sequence shown here is derived from an EMBL/GenBank/DDBJ whole genome shotgun (WGS) entry which is preliminary data.</text>
</comment>
<evidence type="ECO:0000313" key="1">
    <source>
        <dbReference type="EMBL" id="ERI86526.1"/>
    </source>
</evidence>
<organism evidence="1 2">
    <name type="scientific">Bacteroides pyogenes F0041</name>
    <dbReference type="NCBI Taxonomy" id="1321819"/>
    <lineage>
        <taxon>Bacteria</taxon>
        <taxon>Pseudomonadati</taxon>
        <taxon>Bacteroidota</taxon>
        <taxon>Bacteroidia</taxon>
        <taxon>Bacteroidales</taxon>
        <taxon>Bacteroidaceae</taxon>
        <taxon>Bacteroides</taxon>
    </lineage>
</organism>
<gene>
    <name evidence="1" type="ORF">HMPREF1981_00897</name>
</gene>
<name>U2E2I8_9BACE</name>
<proteinExistence type="predicted"/>
<evidence type="ECO:0000313" key="2">
    <source>
        <dbReference type="Proteomes" id="UP000016496"/>
    </source>
</evidence>
<accession>U2E2I8</accession>
<protein>
    <submittedName>
        <fullName evidence="1">Uncharacterized protein</fullName>
    </submittedName>
</protein>